<keyword evidence="4" id="KW-1185">Reference proteome</keyword>
<dbReference type="Gene3D" id="3.40.50.1820">
    <property type="entry name" value="alpha/beta hydrolase"/>
    <property type="match status" value="1"/>
</dbReference>
<dbReference type="AlphaFoldDB" id="A0A2P8QB83"/>
<feature type="signal peptide" evidence="1">
    <location>
        <begin position="1"/>
        <end position="30"/>
    </location>
</feature>
<reference evidence="3 4" key="1">
    <citation type="submission" date="2018-03" db="EMBL/GenBank/DDBJ databases">
        <title>Streptomyces dioscori sp. nov., a novel endophytic actinobacterium isolated from bulbil of Dioscorea bulbifera L.</title>
        <authorList>
            <person name="Zhikuan W."/>
        </authorList>
    </citation>
    <scope>NUCLEOTIDE SEQUENCE [LARGE SCALE GENOMIC DNA]</scope>
    <source>
        <strain evidence="3 4">A217</strain>
    </source>
</reference>
<accession>A0A2P8QB83</accession>
<dbReference type="OrthoDB" id="8871309at2"/>
<evidence type="ECO:0000313" key="3">
    <source>
        <dbReference type="EMBL" id="PSM43509.1"/>
    </source>
</evidence>
<sequence length="287" mass="31547">MQRSLRRLTLFLSAVLALAVTTLTVTPASAAPGHSDGSSNRVIFVHGFAPTGKHDCAKYFSDARTHFKNKNWRGNLLTFGYYKGDKNCSYTYKNGTRNKSLNTVAKVFANYVSDNYSKKGDKVDVVAHSMGGLIVRAALYHSSKGTPGFPKKLYIEDVVTLGTPHGGTKAGYACSRLFAQCKEMKPRSAFLKSLGTTMPKHNRRSGWTTDWTTVSSYNDGVVSEASGIAGVAKHEVQYKAGISHNELKTVDTGRHKSRIKHSHWSAWSLRVSPVEQARQAVLFHSTT</sequence>
<feature type="domain" description="GPI inositol-deacylase PGAP1-like alpha/beta" evidence="2">
    <location>
        <begin position="41"/>
        <end position="170"/>
    </location>
</feature>
<dbReference type="SUPFAM" id="SSF53474">
    <property type="entry name" value="alpha/beta-Hydrolases"/>
    <property type="match status" value="1"/>
</dbReference>
<feature type="chain" id="PRO_5015147177" description="GPI inositol-deacylase PGAP1-like alpha/beta domain-containing protein" evidence="1">
    <location>
        <begin position="31"/>
        <end position="287"/>
    </location>
</feature>
<organism evidence="3 4">
    <name type="scientific">Streptomyces dioscori</name>
    <dbReference type="NCBI Taxonomy" id="2109333"/>
    <lineage>
        <taxon>Bacteria</taxon>
        <taxon>Bacillati</taxon>
        <taxon>Actinomycetota</taxon>
        <taxon>Actinomycetes</taxon>
        <taxon>Kitasatosporales</taxon>
        <taxon>Streptomycetaceae</taxon>
        <taxon>Streptomyces</taxon>
        <taxon>Streptomyces aurantiacus group</taxon>
    </lineage>
</organism>
<evidence type="ECO:0000313" key="4">
    <source>
        <dbReference type="Proteomes" id="UP000240429"/>
    </source>
</evidence>
<evidence type="ECO:0000259" key="2">
    <source>
        <dbReference type="Pfam" id="PF07819"/>
    </source>
</evidence>
<dbReference type="GO" id="GO:0016788">
    <property type="term" value="F:hydrolase activity, acting on ester bonds"/>
    <property type="evidence" value="ECO:0007669"/>
    <property type="project" value="InterPro"/>
</dbReference>
<dbReference type="EMBL" id="PYBJ01000005">
    <property type="protein sequence ID" value="PSM43509.1"/>
    <property type="molecule type" value="Genomic_DNA"/>
</dbReference>
<dbReference type="InterPro" id="IPR012908">
    <property type="entry name" value="PGAP1-ab_dom-like"/>
</dbReference>
<dbReference type="InterPro" id="IPR029058">
    <property type="entry name" value="AB_hydrolase_fold"/>
</dbReference>
<protein>
    <recommendedName>
        <fullName evidence="2">GPI inositol-deacylase PGAP1-like alpha/beta domain-containing protein</fullName>
    </recommendedName>
</protein>
<comment type="caution">
    <text evidence="3">The sequence shown here is derived from an EMBL/GenBank/DDBJ whole genome shotgun (WGS) entry which is preliminary data.</text>
</comment>
<proteinExistence type="predicted"/>
<name>A0A2P8QB83_9ACTN</name>
<evidence type="ECO:0000256" key="1">
    <source>
        <dbReference type="SAM" id="SignalP"/>
    </source>
</evidence>
<keyword evidence="1" id="KW-0732">Signal</keyword>
<dbReference type="Proteomes" id="UP000240429">
    <property type="component" value="Unassembled WGS sequence"/>
</dbReference>
<dbReference type="RefSeq" id="WP_107016244.1">
    <property type="nucleotide sequence ID" value="NZ_KZ679040.1"/>
</dbReference>
<dbReference type="Pfam" id="PF07819">
    <property type="entry name" value="PGAP1"/>
    <property type="match status" value="1"/>
</dbReference>
<gene>
    <name evidence="3" type="ORF">C6Y14_10370</name>
</gene>